<protein>
    <submittedName>
        <fullName evidence="2">Uncharacterized protein</fullName>
    </submittedName>
</protein>
<dbReference type="EMBL" id="CP012159">
    <property type="protein sequence ID" value="AKT40916.1"/>
    <property type="molecule type" value="Genomic_DNA"/>
</dbReference>
<feature type="chain" id="PRO_5005459518" evidence="1">
    <location>
        <begin position="29"/>
        <end position="273"/>
    </location>
</feature>
<dbReference type="KEGG" id="ccro:CMC5_050730"/>
<feature type="signal peptide" evidence="1">
    <location>
        <begin position="1"/>
        <end position="28"/>
    </location>
</feature>
<gene>
    <name evidence="2" type="ORF">CMC5_050730</name>
</gene>
<name>A0A0K1EJ68_CHOCO</name>
<reference evidence="2 3" key="1">
    <citation type="submission" date="2015-07" db="EMBL/GenBank/DDBJ databases">
        <title>Genome analysis of myxobacterium Chondromyces crocatus Cm c5 reveals a high potential for natural compound synthesis and the genetic basis for the loss of fruiting body formation.</title>
        <authorList>
            <person name="Zaburannyi N."/>
            <person name="Bunk B."/>
            <person name="Maier J."/>
            <person name="Overmann J."/>
            <person name="Mueller R."/>
        </authorList>
    </citation>
    <scope>NUCLEOTIDE SEQUENCE [LARGE SCALE GENOMIC DNA]</scope>
    <source>
        <strain evidence="2 3">Cm c5</strain>
    </source>
</reference>
<organism evidence="2 3">
    <name type="scientific">Chondromyces crocatus</name>
    <dbReference type="NCBI Taxonomy" id="52"/>
    <lineage>
        <taxon>Bacteria</taxon>
        <taxon>Pseudomonadati</taxon>
        <taxon>Myxococcota</taxon>
        <taxon>Polyangia</taxon>
        <taxon>Polyangiales</taxon>
        <taxon>Polyangiaceae</taxon>
        <taxon>Chondromyces</taxon>
    </lineage>
</organism>
<proteinExistence type="predicted"/>
<keyword evidence="3" id="KW-1185">Reference proteome</keyword>
<evidence type="ECO:0000313" key="2">
    <source>
        <dbReference type="EMBL" id="AKT40916.1"/>
    </source>
</evidence>
<dbReference type="OrthoDB" id="5514797at2"/>
<dbReference type="PROSITE" id="PS51257">
    <property type="entry name" value="PROKAR_LIPOPROTEIN"/>
    <property type="match status" value="1"/>
</dbReference>
<evidence type="ECO:0000256" key="1">
    <source>
        <dbReference type="SAM" id="SignalP"/>
    </source>
</evidence>
<dbReference type="Proteomes" id="UP000067626">
    <property type="component" value="Chromosome"/>
</dbReference>
<dbReference type="STRING" id="52.CMC5_050730"/>
<sequence>MASMRTNEHVVRSGLASRRLRLSLAALAGILAAGCSSTLEPGIHGALAAPGKGAAAARGVAMGPNLSALRGRSEQAPLLPPVAGPEAPFAPALLPSPSLSPVVPLAGSQAEEGSSAHLSLLPGVSLPAPVKEKVVRIAESYHRRTGKELVITSGVRDALSQADAMYDLFKLGADVAGLYRNKGALREIQRAYEEGRAASRSEGSVVAAMGEVIRRQVESGVYISAHLRAGAVDVRNRDMSANEKRALLDSVLEVDGVSALEETKPPHYHLQVD</sequence>
<accession>A0A0K1EJ68</accession>
<evidence type="ECO:0000313" key="3">
    <source>
        <dbReference type="Proteomes" id="UP000067626"/>
    </source>
</evidence>
<keyword evidence="1" id="KW-0732">Signal</keyword>
<dbReference type="AlphaFoldDB" id="A0A0K1EJ68"/>